<gene>
    <name evidence="2" type="ORF">FQ154_13645</name>
</gene>
<feature type="transmembrane region" description="Helical" evidence="1">
    <location>
        <begin position="45"/>
        <end position="63"/>
    </location>
</feature>
<organism evidence="2 3">
    <name type="scientific">Paeniglutamicibacter gangotriensis</name>
    <dbReference type="NCBI Taxonomy" id="254787"/>
    <lineage>
        <taxon>Bacteria</taxon>
        <taxon>Bacillati</taxon>
        <taxon>Actinomycetota</taxon>
        <taxon>Actinomycetes</taxon>
        <taxon>Micrococcales</taxon>
        <taxon>Micrococcaceae</taxon>
        <taxon>Paeniglutamicibacter</taxon>
    </lineage>
</organism>
<feature type="transmembrane region" description="Helical" evidence="1">
    <location>
        <begin position="84"/>
        <end position="103"/>
    </location>
</feature>
<accession>A0A5B0E859</accession>
<dbReference type="Proteomes" id="UP000323856">
    <property type="component" value="Unassembled WGS sequence"/>
</dbReference>
<name>A0A5B0E859_9MICC</name>
<keyword evidence="1" id="KW-0812">Transmembrane</keyword>
<sequence length="173" mass="18826">MTDANEPRQLFSRWVKRRAIEAAGWLLIVAGGAALVLPGPGLLCLVGGLALLSLRYAWAKRLLRPVRARAFLLASKGVQTWPRIVSSMLGGLVLVGIGIVWGVGSPVPRWWPLEARWWLPGGWGTGLTLIASGGFAWGMIVYSFRRFRGHLITAPDNASLASEDRPLTPVPPR</sequence>
<feature type="transmembrane region" description="Helical" evidence="1">
    <location>
        <begin position="20"/>
        <end position="39"/>
    </location>
</feature>
<proteinExistence type="predicted"/>
<keyword evidence="1" id="KW-0472">Membrane</keyword>
<evidence type="ECO:0000313" key="3">
    <source>
        <dbReference type="Proteomes" id="UP000323856"/>
    </source>
</evidence>
<keyword evidence="1" id="KW-1133">Transmembrane helix</keyword>
<dbReference type="InterPro" id="IPR019099">
    <property type="entry name" value="Uncharacterised_PGPGW_TM"/>
</dbReference>
<dbReference type="AlphaFoldDB" id="A0A5B0E859"/>
<dbReference type="Pfam" id="PF09656">
    <property type="entry name" value="PGPGW"/>
    <property type="match status" value="1"/>
</dbReference>
<reference evidence="2 3" key="1">
    <citation type="submission" date="2019-07" db="EMBL/GenBank/DDBJ databases">
        <title>Analysis of the biochemical properties, biological activity and biotechnological potential of siderophores and biosurfactants produced by Antarctic psychrotolerant bacteria.</title>
        <authorList>
            <person name="Styczynski M."/>
            <person name="Krucon T."/>
            <person name="Decewicz P."/>
            <person name="Dziewit L."/>
        </authorList>
    </citation>
    <scope>NUCLEOTIDE SEQUENCE [LARGE SCALE GENOMIC DNA]</scope>
    <source>
        <strain evidence="2 3">ANT_H27</strain>
    </source>
</reference>
<comment type="caution">
    <text evidence="2">The sequence shown here is derived from an EMBL/GenBank/DDBJ whole genome shotgun (WGS) entry which is preliminary data.</text>
</comment>
<dbReference type="OrthoDB" id="4774258at2"/>
<feature type="transmembrane region" description="Helical" evidence="1">
    <location>
        <begin position="123"/>
        <end position="144"/>
    </location>
</feature>
<evidence type="ECO:0008006" key="4">
    <source>
        <dbReference type="Google" id="ProtNLM"/>
    </source>
</evidence>
<evidence type="ECO:0000256" key="1">
    <source>
        <dbReference type="SAM" id="Phobius"/>
    </source>
</evidence>
<protein>
    <recommendedName>
        <fullName evidence="4">Transmembrane protein (PGPGW)</fullName>
    </recommendedName>
</protein>
<evidence type="ECO:0000313" key="2">
    <source>
        <dbReference type="EMBL" id="KAA0975247.1"/>
    </source>
</evidence>
<dbReference type="EMBL" id="VOBL01000015">
    <property type="protein sequence ID" value="KAA0975247.1"/>
    <property type="molecule type" value="Genomic_DNA"/>
</dbReference>